<evidence type="ECO:0000313" key="2">
    <source>
        <dbReference type="Proteomes" id="UP000271624"/>
    </source>
</evidence>
<protein>
    <submittedName>
        <fullName evidence="1">Uncharacterized protein</fullName>
    </submittedName>
</protein>
<reference evidence="1" key="2">
    <citation type="journal article" date="2019" name="Genome Biol. Evol.">
        <title>Day and night: Metabolic profiles and evolutionary relationships of six axenic non-marine cyanobacteria.</title>
        <authorList>
            <person name="Will S.E."/>
            <person name="Henke P."/>
            <person name="Boedeker C."/>
            <person name="Huang S."/>
            <person name="Brinkmann H."/>
            <person name="Rohde M."/>
            <person name="Jarek M."/>
            <person name="Friedl T."/>
            <person name="Seufert S."/>
            <person name="Schumacher M."/>
            <person name="Overmann J."/>
            <person name="Neumann-Schaal M."/>
            <person name="Petersen J."/>
        </authorList>
    </citation>
    <scope>NUCLEOTIDE SEQUENCE [LARGE SCALE GENOMIC DNA]</scope>
    <source>
        <strain evidence="1">PCC 7102</strain>
    </source>
</reference>
<reference evidence="1" key="1">
    <citation type="submission" date="2018-12" db="EMBL/GenBank/DDBJ databases">
        <authorList>
            <person name="Will S."/>
            <person name="Neumann-Schaal M."/>
            <person name="Henke P."/>
        </authorList>
    </citation>
    <scope>NUCLEOTIDE SEQUENCE</scope>
    <source>
        <strain evidence="1">PCC 7102</strain>
    </source>
</reference>
<gene>
    <name evidence="1" type="ORF">DSM106972_076760</name>
</gene>
<accession>A0A3S1CY93</accession>
<dbReference type="EMBL" id="RSCL01000025">
    <property type="protein sequence ID" value="RUT00228.1"/>
    <property type="molecule type" value="Genomic_DNA"/>
</dbReference>
<dbReference type="AlphaFoldDB" id="A0A3S1CY93"/>
<comment type="caution">
    <text evidence="1">The sequence shown here is derived from an EMBL/GenBank/DDBJ whole genome shotgun (WGS) entry which is preliminary data.</text>
</comment>
<organism evidence="1 2">
    <name type="scientific">Dulcicalothrix desertica PCC 7102</name>
    <dbReference type="NCBI Taxonomy" id="232991"/>
    <lineage>
        <taxon>Bacteria</taxon>
        <taxon>Bacillati</taxon>
        <taxon>Cyanobacteriota</taxon>
        <taxon>Cyanophyceae</taxon>
        <taxon>Nostocales</taxon>
        <taxon>Calotrichaceae</taxon>
        <taxon>Dulcicalothrix</taxon>
    </lineage>
</organism>
<dbReference type="Proteomes" id="UP000271624">
    <property type="component" value="Unassembled WGS sequence"/>
</dbReference>
<evidence type="ECO:0000313" key="1">
    <source>
        <dbReference type="EMBL" id="RUT00228.1"/>
    </source>
</evidence>
<name>A0A3S1CY93_9CYAN</name>
<proteinExistence type="predicted"/>
<keyword evidence="2" id="KW-1185">Reference proteome</keyword>
<sequence length="103" mass="11429">MEKTIKINNSFLYCANLLNPEANKATQNPKSGGKTSKNIPKLVNDAALTSSNIKSEKANRLENIPLSRCKSLRLSHISEDTAAQNKQLTLNRLELSAIHTRVR</sequence>